<gene>
    <name evidence="3" type="ORF">IC612_08120</name>
</gene>
<dbReference type="PANTHER" id="PTHR10357:SF209">
    <property type="entry name" value="PERIPLASMIC ALPHA-AMYLASE"/>
    <property type="match status" value="1"/>
</dbReference>
<evidence type="ECO:0000259" key="2">
    <source>
        <dbReference type="SMART" id="SM00642"/>
    </source>
</evidence>
<keyword evidence="4" id="KW-1185">Reference proteome</keyword>
<dbReference type="PROSITE" id="PS51257">
    <property type="entry name" value="PROKAR_LIPOPROTEIN"/>
    <property type="match status" value="1"/>
</dbReference>
<feature type="chain" id="PRO_5038094549" evidence="1">
    <location>
        <begin position="20"/>
        <end position="545"/>
    </location>
</feature>
<evidence type="ECO:0000256" key="1">
    <source>
        <dbReference type="SAM" id="SignalP"/>
    </source>
</evidence>
<name>A0A931EC71_9FLAO</name>
<feature type="domain" description="Glycosyl hydrolase family 13 catalytic" evidence="2">
    <location>
        <begin position="38"/>
        <end position="458"/>
    </location>
</feature>
<proteinExistence type="predicted"/>
<dbReference type="AlphaFoldDB" id="A0A931EC71"/>
<dbReference type="GO" id="GO:0005975">
    <property type="term" value="P:carbohydrate metabolic process"/>
    <property type="evidence" value="ECO:0007669"/>
    <property type="project" value="InterPro"/>
</dbReference>
<protein>
    <submittedName>
        <fullName evidence="3">Alpha-amylase</fullName>
    </submittedName>
</protein>
<dbReference type="Pfam" id="PF00128">
    <property type="entry name" value="Alpha-amylase"/>
    <property type="match status" value="1"/>
</dbReference>
<organism evidence="3 4">
    <name type="scientific">Planobacterium oryzisoli</name>
    <dbReference type="NCBI Taxonomy" id="2771435"/>
    <lineage>
        <taxon>Bacteria</taxon>
        <taxon>Pseudomonadati</taxon>
        <taxon>Bacteroidota</taxon>
        <taxon>Flavobacteriia</taxon>
        <taxon>Flavobacteriales</taxon>
        <taxon>Weeksellaceae</taxon>
        <taxon>Chryseobacterium group</taxon>
        <taxon>Chryseobacterium</taxon>
    </lineage>
</organism>
<comment type="caution">
    <text evidence="3">The sequence shown here is derived from an EMBL/GenBank/DDBJ whole genome shotgun (WGS) entry which is preliminary data.</text>
</comment>
<evidence type="ECO:0000313" key="3">
    <source>
        <dbReference type="EMBL" id="MBF5027759.1"/>
    </source>
</evidence>
<dbReference type="Gene3D" id="3.20.20.80">
    <property type="entry name" value="Glycosidases"/>
    <property type="match status" value="1"/>
</dbReference>
<dbReference type="SUPFAM" id="SSF51445">
    <property type="entry name" value="(Trans)glycosidases"/>
    <property type="match status" value="1"/>
</dbReference>
<sequence>MKKFFIVFTVLFVLYSCTARLNTAPKEPFNWAGANLYFLLTDRFSNGDPSNDINFGRTDSTAILRGFEGGDLRGVLTKLEQGYFKDLGVNAIWMTPVVEQVHGSVDEGTGKTYGFHGYWTRDWTELDPNFGNEKQLRALVQEARKQGIQILLDAVINHTGPITTKDVAYPTNWVRTHPVCTYENFLTTTKCTLVSNLPDILTESEQDVALPKHLVEKWKKQGRYEQEISELNTFFSKTGFPRAPKYYIMKWLTDYIRDYGISGYRVDTVKHTDEKVWAEFQKVAQEAFEEYKRNNPGEIPEAQKFFTIGEVYGYGISQKSNYSFGDYSVDYFANGFDSLINFDFKADANLPYEELFSKYSSLLHEQMPGKLVMNYATSHDDGSPFDKSRSRTYEAATKLLLTPGISQIYYGDETARNLIIPGAEGDATLRSTMNWDELKSSKDIQLLHLYYQKLGQFRSKHSAVGAGRHEMLSIKPYYFSRIYNADKVVIGLDLPEGMKEVPVEGVFEEGIVVKDFYSGLRARVKGGSVNLNTSYNIILLEENEK</sequence>
<dbReference type="EMBL" id="JADKYY010000010">
    <property type="protein sequence ID" value="MBF5027759.1"/>
    <property type="molecule type" value="Genomic_DNA"/>
</dbReference>
<dbReference type="InterPro" id="IPR017853">
    <property type="entry name" value="GH"/>
</dbReference>
<dbReference type="InterPro" id="IPR006047">
    <property type="entry name" value="GH13_cat_dom"/>
</dbReference>
<evidence type="ECO:0000313" key="4">
    <source>
        <dbReference type="Proteomes" id="UP000694480"/>
    </source>
</evidence>
<accession>A0A931EC71</accession>
<dbReference type="RefSeq" id="WP_194739685.1">
    <property type="nucleotide sequence ID" value="NZ_JADKYY010000010.1"/>
</dbReference>
<keyword evidence="1" id="KW-0732">Signal</keyword>
<feature type="signal peptide" evidence="1">
    <location>
        <begin position="1"/>
        <end position="19"/>
    </location>
</feature>
<dbReference type="Proteomes" id="UP000694480">
    <property type="component" value="Unassembled WGS sequence"/>
</dbReference>
<reference evidence="3" key="1">
    <citation type="submission" date="2020-11" db="EMBL/GenBank/DDBJ databases">
        <title>Genome seq and assembly of Planobacterium sp.</title>
        <authorList>
            <person name="Chhetri G."/>
        </authorList>
    </citation>
    <scope>NUCLEOTIDE SEQUENCE</scope>
    <source>
        <strain evidence="3">GCR5</strain>
    </source>
</reference>
<dbReference type="PANTHER" id="PTHR10357">
    <property type="entry name" value="ALPHA-AMYLASE FAMILY MEMBER"/>
    <property type="match status" value="1"/>
</dbReference>
<dbReference type="SMART" id="SM00642">
    <property type="entry name" value="Aamy"/>
    <property type="match status" value="1"/>
</dbReference>